<feature type="transmembrane region" description="Helical" evidence="1">
    <location>
        <begin position="65"/>
        <end position="85"/>
    </location>
</feature>
<dbReference type="RefSeq" id="WP_367635860.1">
    <property type="nucleotide sequence ID" value="NZ_JBFNQN010000001.1"/>
</dbReference>
<protein>
    <submittedName>
        <fullName evidence="2">Phage holin family protein</fullName>
    </submittedName>
</protein>
<feature type="transmembrane region" description="Helical" evidence="1">
    <location>
        <begin position="15"/>
        <end position="34"/>
    </location>
</feature>
<sequence>MRSWFAFTARDTRDLLLSLLPTAFALWISVHLVAGVQVSSPFWLLASAAVLAVGDLLVRPLLGPLVTVLGPLVTVVLGVTVQLLLLHTALTAVPGLDLNSFNALWQVYFWTGLVGVVVRWLVGSNDSRWVVRGLLRHRTRRPGDGRPPGLLVVQVDGLSMPLLQFGLHSGTLTTIARWLRQGSHLAEGWRAQLPSTTPASQAGLLHGSTEEIPAFRWWDPELRRVLVANRPADAAVIERRVREAAHAAGRTGLLAGDGASIGNLFSGEAAHAHLVVSTSRTGGSGRPYLRYVARPFLLLRSLILTLGEIVKELYQGWQQRVRRIEPRIPRRGWYVLLRALTNALLRDLNVSLVAQALVDGRPVVFVDFLDYDEVAHHAGVARAESLDALAGIDRVLQTLADVADVAPREYRVVVVSDHGQAQGPTFAQVSGRRLQDLVTDLLDGPGPGHEGAPGDTHPVVTTAAGEEMRGRVDVLVREFGTSARSERVSARHEDEPAPVHDAVVVATSGCTALLSVPEAPSGRLDLDALQARWPALIPGLLATPGIGFVAGHRGAEVVVRGPAGERHLVSGEVTGTDPLAVLGPRAAVDLLRVMRFRTAPALFVHSSVDAVTGEVHAFEEQVGSHGGLGGWQTEAVLVHPSDWKVDEDLRDRTVPGEAPLVGAATVHDQLVRWMQQVGLRP</sequence>
<keyword evidence="1" id="KW-0812">Transmembrane</keyword>
<dbReference type="EMBL" id="JBFNQN010000001">
    <property type="protein sequence ID" value="MEW9263264.1"/>
    <property type="molecule type" value="Genomic_DNA"/>
</dbReference>
<reference evidence="2 3" key="1">
    <citation type="submission" date="2024-07" db="EMBL/GenBank/DDBJ databases">
        <authorList>
            <person name="Thanompreechachai J."/>
            <person name="Duangmal K."/>
        </authorList>
    </citation>
    <scope>NUCLEOTIDE SEQUENCE [LARGE SCALE GENOMIC DNA]</scope>
    <source>
        <strain evidence="2 3">KCTC 19886</strain>
    </source>
</reference>
<dbReference type="Proteomes" id="UP001555826">
    <property type="component" value="Unassembled WGS sequence"/>
</dbReference>
<keyword evidence="3" id="KW-1185">Reference proteome</keyword>
<dbReference type="Pfam" id="PF01663">
    <property type="entry name" value="Phosphodiest"/>
    <property type="match status" value="1"/>
</dbReference>
<dbReference type="SUPFAM" id="SSF53649">
    <property type="entry name" value="Alkaline phosphatase-like"/>
    <property type="match status" value="1"/>
</dbReference>
<name>A0ABV3P0X2_9ACTN</name>
<organism evidence="2 3">
    <name type="scientific">Kineococcus endophyticus</name>
    <dbReference type="NCBI Taxonomy" id="1181883"/>
    <lineage>
        <taxon>Bacteria</taxon>
        <taxon>Bacillati</taxon>
        <taxon>Actinomycetota</taxon>
        <taxon>Actinomycetes</taxon>
        <taxon>Kineosporiales</taxon>
        <taxon>Kineosporiaceae</taxon>
        <taxon>Kineococcus</taxon>
    </lineage>
</organism>
<dbReference type="InterPro" id="IPR017850">
    <property type="entry name" value="Alkaline_phosphatase_core_sf"/>
</dbReference>
<evidence type="ECO:0000313" key="3">
    <source>
        <dbReference type="Proteomes" id="UP001555826"/>
    </source>
</evidence>
<accession>A0ABV3P0X2</accession>
<evidence type="ECO:0000256" key="1">
    <source>
        <dbReference type="SAM" id="Phobius"/>
    </source>
</evidence>
<dbReference type="Gene3D" id="3.40.720.10">
    <property type="entry name" value="Alkaline Phosphatase, subunit A"/>
    <property type="match status" value="1"/>
</dbReference>
<comment type="caution">
    <text evidence="2">The sequence shown here is derived from an EMBL/GenBank/DDBJ whole genome shotgun (WGS) entry which is preliminary data.</text>
</comment>
<keyword evidence="1" id="KW-0472">Membrane</keyword>
<evidence type="ECO:0000313" key="2">
    <source>
        <dbReference type="EMBL" id="MEW9263264.1"/>
    </source>
</evidence>
<keyword evidence="1" id="KW-1133">Transmembrane helix</keyword>
<dbReference type="InterPro" id="IPR002591">
    <property type="entry name" value="Phosphodiest/P_Trfase"/>
</dbReference>
<gene>
    <name evidence="2" type="ORF">AB1207_00735</name>
</gene>
<feature type="transmembrane region" description="Helical" evidence="1">
    <location>
        <begin position="40"/>
        <end position="58"/>
    </location>
</feature>
<feature type="transmembrane region" description="Helical" evidence="1">
    <location>
        <begin position="105"/>
        <end position="122"/>
    </location>
</feature>
<proteinExistence type="predicted"/>